<comment type="caution">
    <text evidence="1">The sequence shown here is derived from an EMBL/GenBank/DDBJ whole genome shotgun (WGS) entry which is preliminary data.</text>
</comment>
<dbReference type="Proteomes" id="UP000004277">
    <property type="component" value="Unassembled WGS sequence"/>
</dbReference>
<gene>
    <name evidence="1" type="ORF">MW7_009915</name>
</gene>
<name>A0ACD3SNU3_9BURK</name>
<reference evidence="1" key="1">
    <citation type="submission" date="2019-05" db="EMBL/GenBank/DDBJ databases">
        <title>Revised genome assembly of Burkholderiaceae (previously Ralstonia) sp. PBA.</title>
        <authorList>
            <person name="Gan H.M."/>
        </authorList>
    </citation>
    <scope>NUCLEOTIDE SEQUENCE</scope>
    <source>
        <strain evidence="1">PBA</strain>
    </source>
</reference>
<evidence type="ECO:0000313" key="2">
    <source>
        <dbReference type="Proteomes" id="UP000004277"/>
    </source>
</evidence>
<accession>A0ACD3SNU3</accession>
<organism evidence="1 2">
    <name type="scientific">Imbroritus primus</name>
    <dbReference type="NCBI Taxonomy" id="3058603"/>
    <lineage>
        <taxon>Bacteria</taxon>
        <taxon>Pseudomonadati</taxon>
        <taxon>Pseudomonadota</taxon>
        <taxon>Betaproteobacteria</taxon>
        <taxon>Burkholderiales</taxon>
        <taxon>Burkholderiaceae</taxon>
        <taxon>Imbroritus</taxon>
    </lineage>
</organism>
<proteinExistence type="predicted"/>
<protein>
    <submittedName>
        <fullName evidence="1">GNAT family N-acetyltransferase</fullName>
    </submittedName>
</protein>
<dbReference type="EMBL" id="AKCV02000017">
    <property type="protein sequence ID" value="TMS57788.1"/>
    <property type="molecule type" value="Genomic_DNA"/>
</dbReference>
<evidence type="ECO:0000313" key="1">
    <source>
        <dbReference type="EMBL" id="TMS57788.1"/>
    </source>
</evidence>
<sequence>MNPLELSQAVGALSEEDVRRSSGDANRPAVMVRELAAHHRARLRAHLLSLGEEDRLLRFGQVVADPVIEAYVDNIDFDHDKVFGVFNDHLELIGAAHLAYLRDNAQGKIAEFGVSVAAEARGRGIGSAMFERAATHGRNNGVHTLYMHCLSRNRAMMHIARKAGMKVHLEYGEADAYLELPPANTASHLAEALEEQVADLDYMLKRNLRNARRFGQRFWRSFSPAKGTA</sequence>
<keyword evidence="2" id="KW-1185">Reference proteome</keyword>